<dbReference type="Gene3D" id="2.160.20.120">
    <property type="match status" value="1"/>
</dbReference>
<feature type="domain" description="Putative auto-transporter adhesin head GIN" evidence="1">
    <location>
        <begin position="51"/>
        <end position="248"/>
    </location>
</feature>
<dbReference type="Pfam" id="PF10988">
    <property type="entry name" value="DUF2807"/>
    <property type="match status" value="1"/>
</dbReference>
<reference evidence="2 3" key="1">
    <citation type="submission" date="2023-07" db="EMBL/GenBank/DDBJ databases">
        <title>Functional and genomic diversity of the sorghum phyllosphere microbiome.</title>
        <authorList>
            <person name="Shade A."/>
        </authorList>
    </citation>
    <scope>NUCLEOTIDE SEQUENCE [LARGE SCALE GENOMIC DNA]</scope>
    <source>
        <strain evidence="2 3">SORGH_AS_1064</strain>
    </source>
</reference>
<accession>A0ABU0TD66</accession>
<evidence type="ECO:0000313" key="2">
    <source>
        <dbReference type="EMBL" id="MDQ1094881.1"/>
    </source>
</evidence>
<comment type="caution">
    <text evidence="2">The sequence shown here is derived from an EMBL/GenBank/DDBJ whole genome shotgun (WGS) entry which is preliminary data.</text>
</comment>
<dbReference type="RefSeq" id="WP_307445064.1">
    <property type="nucleotide sequence ID" value="NZ_JAUTAL010000001.1"/>
</dbReference>
<dbReference type="InterPro" id="IPR021255">
    <property type="entry name" value="DUF2807"/>
</dbReference>
<sequence length="269" mass="28501">MTSKTIFIFSALTLLSACNKDDRKGAKKDSWVETTLPKESGSLQEREFKGAFDEIEVSQAIEADIIKADEERVVISAPQDLISEVLVENRNGKLHIHYKSGVRVTNNRVTAKIYTKDFEKLTANSAAEIRIKDSFTQEKTKIDLSSSGSVSGNLEANTFDISAGSSSSFSGKIWAVDLDIDASSGASIDISGKSKRAELSSSSGSSISAKDVVADRVKAESSSGGSIDISAVSEIDAEASSGGSVNVFKKGNLKTVNQSQSSGGSINIQ</sequence>
<dbReference type="PROSITE" id="PS51257">
    <property type="entry name" value="PROKAR_LIPOPROTEIN"/>
    <property type="match status" value="1"/>
</dbReference>
<name>A0ABU0TD66_9FLAO</name>
<evidence type="ECO:0000259" key="1">
    <source>
        <dbReference type="Pfam" id="PF10988"/>
    </source>
</evidence>
<keyword evidence="3" id="KW-1185">Reference proteome</keyword>
<dbReference type="Proteomes" id="UP001225072">
    <property type="component" value="Unassembled WGS sequence"/>
</dbReference>
<protein>
    <recommendedName>
        <fullName evidence="1">Putative auto-transporter adhesin head GIN domain-containing protein</fullName>
    </recommendedName>
</protein>
<organism evidence="2 3">
    <name type="scientific">Chryseobacterium camelliae</name>
    <dbReference type="NCBI Taxonomy" id="1265445"/>
    <lineage>
        <taxon>Bacteria</taxon>
        <taxon>Pseudomonadati</taxon>
        <taxon>Bacteroidota</taxon>
        <taxon>Flavobacteriia</taxon>
        <taxon>Flavobacteriales</taxon>
        <taxon>Weeksellaceae</taxon>
        <taxon>Chryseobacterium group</taxon>
        <taxon>Chryseobacterium</taxon>
    </lineage>
</organism>
<dbReference type="EMBL" id="JAUTAL010000001">
    <property type="protein sequence ID" value="MDQ1094881.1"/>
    <property type="molecule type" value="Genomic_DNA"/>
</dbReference>
<evidence type="ECO:0000313" key="3">
    <source>
        <dbReference type="Proteomes" id="UP001225072"/>
    </source>
</evidence>
<proteinExistence type="predicted"/>
<gene>
    <name evidence="2" type="ORF">QE404_000028</name>
</gene>